<feature type="transmembrane region" description="Helical" evidence="1">
    <location>
        <begin position="29"/>
        <end position="50"/>
    </location>
</feature>
<dbReference type="Gramene" id="Solyc02g030468.1.1">
    <property type="protein sequence ID" value="Solyc02g030468.1.1"/>
    <property type="gene ID" value="Solyc02g030468.1"/>
</dbReference>
<dbReference type="AlphaFoldDB" id="A0A3Q7EWG5"/>
<reference evidence="2" key="2">
    <citation type="submission" date="2019-01" db="UniProtKB">
        <authorList>
            <consortium name="EnsemblPlants"/>
        </authorList>
    </citation>
    <scope>IDENTIFICATION</scope>
    <source>
        <strain evidence="2">cv. Heinz 1706</strain>
    </source>
</reference>
<keyword evidence="1" id="KW-0472">Membrane</keyword>
<keyword evidence="3" id="KW-1185">Reference proteome</keyword>
<evidence type="ECO:0000313" key="3">
    <source>
        <dbReference type="Proteomes" id="UP000004994"/>
    </source>
</evidence>
<proteinExistence type="predicted"/>
<evidence type="ECO:0000313" key="2">
    <source>
        <dbReference type="EnsemblPlants" id="Solyc02g030468.1.1"/>
    </source>
</evidence>
<evidence type="ECO:0000256" key="1">
    <source>
        <dbReference type="SAM" id="Phobius"/>
    </source>
</evidence>
<dbReference type="EnsemblPlants" id="Solyc02g030468.1.1">
    <property type="protein sequence ID" value="Solyc02g030468.1.1"/>
    <property type="gene ID" value="Solyc02g030468.1"/>
</dbReference>
<dbReference type="InParanoid" id="A0A3Q7EWG5"/>
<sequence>MFPFLWNIACKASQVISQNHIGFFDGDMAGYPLTLMSITGLYVFLGANWISNYSKKQHTRTMSGPELEYRSLISLAAKLTW</sequence>
<dbReference type="Proteomes" id="UP000004994">
    <property type="component" value="Chromosome 2"/>
</dbReference>
<reference evidence="2" key="1">
    <citation type="journal article" date="2012" name="Nature">
        <title>The tomato genome sequence provides insights into fleshy fruit evolution.</title>
        <authorList>
            <consortium name="Tomato Genome Consortium"/>
        </authorList>
    </citation>
    <scope>NUCLEOTIDE SEQUENCE [LARGE SCALE GENOMIC DNA]</scope>
    <source>
        <strain evidence="2">cv. Heinz 1706</strain>
    </source>
</reference>
<accession>A0A3Q7EWG5</accession>
<name>A0A3Q7EWG5_SOLLC</name>
<keyword evidence="1" id="KW-1133">Transmembrane helix</keyword>
<keyword evidence="1" id="KW-0812">Transmembrane</keyword>
<protein>
    <submittedName>
        <fullName evidence="2">Uncharacterized protein</fullName>
    </submittedName>
</protein>
<organism evidence="2">
    <name type="scientific">Solanum lycopersicum</name>
    <name type="common">Tomato</name>
    <name type="synonym">Lycopersicon esculentum</name>
    <dbReference type="NCBI Taxonomy" id="4081"/>
    <lineage>
        <taxon>Eukaryota</taxon>
        <taxon>Viridiplantae</taxon>
        <taxon>Streptophyta</taxon>
        <taxon>Embryophyta</taxon>
        <taxon>Tracheophyta</taxon>
        <taxon>Spermatophyta</taxon>
        <taxon>Magnoliopsida</taxon>
        <taxon>eudicotyledons</taxon>
        <taxon>Gunneridae</taxon>
        <taxon>Pentapetalae</taxon>
        <taxon>asterids</taxon>
        <taxon>lamiids</taxon>
        <taxon>Solanales</taxon>
        <taxon>Solanaceae</taxon>
        <taxon>Solanoideae</taxon>
        <taxon>Solaneae</taxon>
        <taxon>Solanum</taxon>
        <taxon>Solanum subgen. Lycopersicon</taxon>
    </lineage>
</organism>